<evidence type="ECO:0000256" key="1">
    <source>
        <dbReference type="ARBA" id="ARBA00022527"/>
    </source>
</evidence>
<dbReference type="RefSeq" id="WP_165502751.1">
    <property type="nucleotide sequence ID" value="NZ_CAACUY010000016.1"/>
</dbReference>
<dbReference type="InterPro" id="IPR050267">
    <property type="entry name" value="Anti-sigma-factor_SerPK"/>
</dbReference>
<dbReference type="PANTHER" id="PTHR35526:SF3">
    <property type="entry name" value="ANTI-SIGMA-F FACTOR RSBW"/>
    <property type="match status" value="1"/>
</dbReference>
<dbReference type="InterPro" id="IPR003594">
    <property type="entry name" value="HATPase_dom"/>
</dbReference>
<feature type="domain" description="MEDS" evidence="3">
    <location>
        <begin position="11"/>
        <end position="156"/>
    </location>
</feature>
<evidence type="ECO:0000313" key="4">
    <source>
        <dbReference type="EMBL" id="MFD0690913.1"/>
    </source>
</evidence>
<dbReference type="InterPro" id="IPR025847">
    <property type="entry name" value="MEDS_domain"/>
</dbReference>
<dbReference type="Gene3D" id="3.30.565.10">
    <property type="entry name" value="Histidine kinase-like ATPase, C-terminal domain"/>
    <property type="match status" value="1"/>
</dbReference>
<evidence type="ECO:0000259" key="2">
    <source>
        <dbReference type="Pfam" id="PF13581"/>
    </source>
</evidence>
<comment type="caution">
    <text evidence="4">The sequence shown here is derived from an EMBL/GenBank/DDBJ whole genome shotgun (WGS) entry which is preliminary data.</text>
</comment>
<dbReference type="CDD" id="cd16936">
    <property type="entry name" value="HATPase_RsbW-like"/>
    <property type="match status" value="1"/>
</dbReference>
<dbReference type="NCBIfam" id="NF041045">
    <property type="entry name" value="RsbA_anti_sig"/>
    <property type="match status" value="1"/>
</dbReference>
<dbReference type="Pfam" id="PF13581">
    <property type="entry name" value="HATPase_c_2"/>
    <property type="match status" value="1"/>
</dbReference>
<sequence>MEPPAGGGGAHQGLLYGSPEELLGAAVPFLRQGLAAGNAVVLACGNAGNALLAEALPGRERGDVVLVDRAQVYTRPAGAVAALRRFVRADLQPHARGVRLVGEVDFGADPASRREWMGFEAIMNVVLASVRLRCVCAYDTRVLPEPVLDAAARTHPEFLAPAGAVPSPGYTDPAAFVAGLPPARPDPLERTPPVYQPDPVTESGQIPALRTRLRSVLDGLAMPAPTRSNLLAAVSETLANGMLHGTLPVRLCLWADPSRLVCTVTDQGSGFDDRMLGYGPPGGDLHGGAGLWLARRCCDRVETFHGPDGFTVRLVLALPARPRPAEMEGTRARVENMQHRANAAAIRADRLGRKAGHLSRRAGRLA</sequence>
<evidence type="ECO:0000313" key="5">
    <source>
        <dbReference type="Proteomes" id="UP001597063"/>
    </source>
</evidence>
<name>A0ABW2XZK7_9ACTN</name>
<dbReference type="InterPro" id="IPR047718">
    <property type="entry name" value="RsbA-like_anti_sig"/>
</dbReference>
<keyword evidence="1" id="KW-0723">Serine/threonine-protein kinase</keyword>
<dbReference type="Pfam" id="PF14417">
    <property type="entry name" value="MEDS"/>
    <property type="match status" value="1"/>
</dbReference>
<gene>
    <name evidence="4" type="ORF">ACFQZM_40930</name>
</gene>
<proteinExistence type="predicted"/>
<reference evidence="5" key="1">
    <citation type="journal article" date="2019" name="Int. J. Syst. Evol. Microbiol.">
        <title>The Global Catalogue of Microorganisms (GCM) 10K type strain sequencing project: providing services to taxonomists for standard genome sequencing and annotation.</title>
        <authorList>
            <consortium name="The Broad Institute Genomics Platform"/>
            <consortium name="The Broad Institute Genome Sequencing Center for Infectious Disease"/>
            <person name="Wu L."/>
            <person name="Ma J."/>
        </authorList>
    </citation>
    <scope>NUCLEOTIDE SEQUENCE [LARGE SCALE GENOMIC DNA]</scope>
    <source>
        <strain evidence="5">JCM 9371</strain>
    </source>
</reference>
<dbReference type="EMBL" id="JBHTGP010000024">
    <property type="protein sequence ID" value="MFD0690913.1"/>
    <property type="molecule type" value="Genomic_DNA"/>
</dbReference>
<organism evidence="4 5">
    <name type="scientific">Actinomadura fibrosa</name>
    <dbReference type="NCBI Taxonomy" id="111802"/>
    <lineage>
        <taxon>Bacteria</taxon>
        <taxon>Bacillati</taxon>
        <taxon>Actinomycetota</taxon>
        <taxon>Actinomycetes</taxon>
        <taxon>Streptosporangiales</taxon>
        <taxon>Thermomonosporaceae</taxon>
        <taxon>Actinomadura</taxon>
    </lineage>
</organism>
<dbReference type="Proteomes" id="UP001597063">
    <property type="component" value="Unassembled WGS sequence"/>
</dbReference>
<evidence type="ECO:0000259" key="3">
    <source>
        <dbReference type="Pfam" id="PF14417"/>
    </source>
</evidence>
<keyword evidence="5" id="KW-1185">Reference proteome</keyword>
<protein>
    <submittedName>
        <fullName evidence="4">Anti-sigma factor RsbA family regulatory protein</fullName>
    </submittedName>
</protein>
<dbReference type="InterPro" id="IPR036890">
    <property type="entry name" value="HATPase_C_sf"/>
</dbReference>
<feature type="domain" description="Histidine kinase/HSP90-like ATPase" evidence="2">
    <location>
        <begin position="204"/>
        <end position="315"/>
    </location>
</feature>
<keyword evidence="1" id="KW-0808">Transferase</keyword>
<dbReference type="PANTHER" id="PTHR35526">
    <property type="entry name" value="ANTI-SIGMA-F FACTOR RSBW-RELATED"/>
    <property type="match status" value="1"/>
</dbReference>
<dbReference type="SUPFAM" id="SSF55874">
    <property type="entry name" value="ATPase domain of HSP90 chaperone/DNA topoisomerase II/histidine kinase"/>
    <property type="match status" value="1"/>
</dbReference>
<accession>A0ABW2XZK7</accession>
<keyword evidence="1" id="KW-0418">Kinase</keyword>